<evidence type="ECO:0000313" key="4">
    <source>
        <dbReference type="EMBL" id="URA09357.1"/>
    </source>
</evidence>
<evidence type="ECO:0008006" key="6">
    <source>
        <dbReference type="Google" id="ProtNLM"/>
    </source>
</evidence>
<dbReference type="GO" id="GO:0055040">
    <property type="term" value="C:periplasmic flagellum"/>
    <property type="evidence" value="ECO:0007669"/>
    <property type="project" value="UniProtKB-SubCell"/>
</dbReference>
<dbReference type="EMBL" id="CP073355">
    <property type="protein sequence ID" value="URA09357.1"/>
    <property type="molecule type" value="Genomic_DNA"/>
</dbReference>
<dbReference type="KEGG" id="taqu:KDW03_07630"/>
<comment type="subcellular location">
    <subcellularLocation>
        <location evidence="1">Periplasmic flagellum</location>
    </subcellularLocation>
</comment>
<evidence type="ECO:0000256" key="1">
    <source>
        <dbReference type="ARBA" id="ARBA00004631"/>
    </source>
</evidence>
<keyword evidence="3" id="KW-0975">Bacterial flagellum</keyword>
<dbReference type="InterPro" id="IPR006714">
    <property type="entry name" value="FlaA"/>
</dbReference>
<protein>
    <recommendedName>
        <fullName evidence="6">Flagellar filament outer layer protein FlaA</fullName>
    </recommendedName>
</protein>
<evidence type="ECO:0000256" key="2">
    <source>
        <dbReference type="ARBA" id="ARBA00022764"/>
    </source>
</evidence>
<organism evidence="4 5">
    <name type="scientific">Thermospira aquatica</name>
    <dbReference type="NCBI Taxonomy" id="2828656"/>
    <lineage>
        <taxon>Bacteria</taxon>
        <taxon>Pseudomonadati</taxon>
        <taxon>Spirochaetota</taxon>
        <taxon>Spirochaetia</taxon>
        <taxon>Brevinematales</taxon>
        <taxon>Thermospiraceae</taxon>
        <taxon>Thermospira</taxon>
    </lineage>
</organism>
<accession>A0AAX3BAV2</accession>
<dbReference type="Pfam" id="PF04620">
    <property type="entry name" value="FlaA"/>
    <property type="match status" value="1"/>
</dbReference>
<dbReference type="Proteomes" id="UP001056539">
    <property type="component" value="Chromosome"/>
</dbReference>
<proteinExistence type="predicted"/>
<sequence>MKRAKWFLIWMLVSGVLLVFVTGVLFAQQVENTGGNLRLGEFPVINTNAGESADKTVATELLQTLLVDDFEAAGEWSAFIPRDYGYASAIRREGSPSAIKSDKNKYALGVKVSFMKRDWSWVSITPAKPAKIRGITKNLKVWVVGRNYRHVISVVLRDYLDRIKYLRGDRLIWVGWKQMTINIPDTIEQENYKVSEERGVTFLGFRIDFEPDDMIGRPFYVYFDYLTADVDLYSELNLNADDMIDNW</sequence>
<keyword evidence="2" id="KW-0574">Periplasm</keyword>
<dbReference type="GO" id="GO:0030288">
    <property type="term" value="C:outer membrane-bounded periplasmic space"/>
    <property type="evidence" value="ECO:0007669"/>
    <property type="project" value="InterPro"/>
</dbReference>
<keyword evidence="5" id="KW-1185">Reference proteome</keyword>
<evidence type="ECO:0000313" key="5">
    <source>
        <dbReference type="Proteomes" id="UP001056539"/>
    </source>
</evidence>
<reference evidence="4" key="1">
    <citation type="submission" date="2021-04" db="EMBL/GenBank/DDBJ databases">
        <authorList>
            <person name="Postec A."/>
        </authorList>
    </citation>
    <scope>NUCLEOTIDE SEQUENCE</scope>
    <source>
        <strain evidence="4">F1F22</strain>
    </source>
</reference>
<name>A0AAX3BAV2_9SPIR</name>
<dbReference type="AlphaFoldDB" id="A0AAX3BAV2"/>
<evidence type="ECO:0000256" key="3">
    <source>
        <dbReference type="ARBA" id="ARBA00023143"/>
    </source>
</evidence>
<dbReference type="GO" id="GO:0071973">
    <property type="term" value="P:bacterial-type flagellum-dependent cell motility"/>
    <property type="evidence" value="ECO:0007669"/>
    <property type="project" value="InterPro"/>
</dbReference>
<dbReference type="RefSeq" id="WP_271434484.1">
    <property type="nucleotide sequence ID" value="NZ_CP073355.1"/>
</dbReference>
<reference evidence="4" key="2">
    <citation type="submission" date="2022-06" db="EMBL/GenBank/DDBJ databases">
        <title>Thermospira aquatica gen. nov., sp. nov.</title>
        <authorList>
            <person name="Ben Ali Gam Z."/>
            <person name="Labat M."/>
        </authorList>
    </citation>
    <scope>NUCLEOTIDE SEQUENCE</scope>
    <source>
        <strain evidence="4">F1F22</strain>
    </source>
</reference>
<gene>
    <name evidence="4" type="ORF">KDW03_07630</name>
</gene>